<feature type="signal peptide" evidence="1">
    <location>
        <begin position="1"/>
        <end position="24"/>
    </location>
</feature>
<protein>
    <recommendedName>
        <fullName evidence="4">Pherophorin domain-containing protein</fullName>
    </recommendedName>
</protein>
<evidence type="ECO:0000313" key="3">
    <source>
        <dbReference type="Proteomes" id="UP000613740"/>
    </source>
</evidence>
<evidence type="ECO:0000256" key="1">
    <source>
        <dbReference type="SAM" id="SignalP"/>
    </source>
</evidence>
<proteinExistence type="predicted"/>
<dbReference type="EMBL" id="JAEHOD010000008">
    <property type="protein sequence ID" value="KAG2451576.1"/>
    <property type="molecule type" value="Genomic_DNA"/>
</dbReference>
<organism evidence="2 3">
    <name type="scientific">Chlamydomonas schloesseri</name>
    <dbReference type="NCBI Taxonomy" id="2026947"/>
    <lineage>
        <taxon>Eukaryota</taxon>
        <taxon>Viridiplantae</taxon>
        <taxon>Chlorophyta</taxon>
        <taxon>core chlorophytes</taxon>
        <taxon>Chlorophyceae</taxon>
        <taxon>CS clade</taxon>
        <taxon>Chlamydomonadales</taxon>
        <taxon>Chlamydomonadaceae</taxon>
        <taxon>Chlamydomonas</taxon>
    </lineage>
</organism>
<keyword evidence="3" id="KW-1185">Reference proteome</keyword>
<name>A0A835WRK6_9CHLO</name>
<accession>A0A835WRK6</accession>
<dbReference type="AlphaFoldDB" id="A0A835WRK6"/>
<dbReference type="OrthoDB" id="533436at2759"/>
<evidence type="ECO:0000313" key="2">
    <source>
        <dbReference type="EMBL" id="KAG2451576.1"/>
    </source>
</evidence>
<keyword evidence="1" id="KW-0732">Signal</keyword>
<comment type="caution">
    <text evidence="2">The sequence shown here is derived from an EMBL/GenBank/DDBJ whole genome shotgun (WGS) entry which is preliminary data.</text>
</comment>
<sequence>MEVSRSSAIVLLAAMLVIISPAAIRGHAGHFHLCPDTPSGKNYVRYEIGSCSNFATLNTTANITATGKVTVWLYAYQNCSDQLSTALEFNTVLYSNGVPLSLTNTTGAAYTGTCADPNKTVYVNDLSLGTTSGENYIFWNPTLTRSNGTFCGNAANSIVARTINSSGVLQPNPMQSFVLSTAAAGPALCCDFALVPQPPLIAIVNQTAACYTPPSPAPSARPPPTPPAPGAAASLRVAASAVFGVVLALALVWL</sequence>
<dbReference type="Proteomes" id="UP000613740">
    <property type="component" value="Unassembled WGS sequence"/>
</dbReference>
<reference evidence="2" key="1">
    <citation type="journal article" date="2020" name="bioRxiv">
        <title>Comparative genomics of Chlamydomonas.</title>
        <authorList>
            <person name="Craig R.J."/>
            <person name="Hasan A.R."/>
            <person name="Ness R.W."/>
            <person name="Keightley P.D."/>
        </authorList>
    </citation>
    <scope>NUCLEOTIDE SEQUENCE</scope>
    <source>
        <strain evidence="2">CCAP 11/173</strain>
    </source>
</reference>
<evidence type="ECO:0008006" key="4">
    <source>
        <dbReference type="Google" id="ProtNLM"/>
    </source>
</evidence>
<feature type="chain" id="PRO_5033062773" description="Pherophorin domain-containing protein" evidence="1">
    <location>
        <begin position="25"/>
        <end position="254"/>
    </location>
</feature>
<gene>
    <name evidence="2" type="ORF">HYH02_004174</name>
</gene>